<dbReference type="AlphaFoldDB" id="A0A917G8N3"/>
<reference evidence="1" key="1">
    <citation type="journal article" date="2014" name="Int. J. Syst. Evol. Microbiol.">
        <title>Complete genome sequence of Corynebacterium casei LMG S-19264T (=DSM 44701T), isolated from a smear-ripened cheese.</title>
        <authorList>
            <consortium name="US DOE Joint Genome Institute (JGI-PGF)"/>
            <person name="Walter F."/>
            <person name="Albersmeier A."/>
            <person name="Kalinowski J."/>
            <person name="Ruckert C."/>
        </authorList>
    </citation>
    <scope>NUCLEOTIDE SEQUENCE</scope>
    <source>
        <strain evidence="1">CCM 7905</strain>
    </source>
</reference>
<evidence type="ECO:0000313" key="1">
    <source>
        <dbReference type="EMBL" id="GGG28646.1"/>
    </source>
</evidence>
<keyword evidence="2" id="KW-1185">Reference proteome</keyword>
<comment type="caution">
    <text evidence="1">The sequence shown here is derived from an EMBL/GenBank/DDBJ whole genome shotgun (WGS) entry which is preliminary data.</text>
</comment>
<sequence length="56" mass="6415">MFGRVEIARLDTVDHRGVLFDQIRYRVGVPQAETSGAIEMRSGRFHRRPGYRVPTG</sequence>
<reference evidence="1" key="2">
    <citation type="submission" date="2020-09" db="EMBL/GenBank/DDBJ databases">
        <authorList>
            <person name="Sun Q."/>
            <person name="Sedlacek I."/>
        </authorList>
    </citation>
    <scope>NUCLEOTIDE SEQUENCE</scope>
    <source>
        <strain evidence="1">CCM 7905</strain>
    </source>
</reference>
<name>A0A917G8N3_9NOCA</name>
<protein>
    <submittedName>
        <fullName evidence="1">Uncharacterized protein</fullName>
    </submittedName>
</protein>
<proteinExistence type="predicted"/>
<evidence type="ECO:0000313" key="2">
    <source>
        <dbReference type="Proteomes" id="UP000654257"/>
    </source>
</evidence>
<dbReference type="Proteomes" id="UP000654257">
    <property type="component" value="Unassembled WGS sequence"/>
</dbReference>
<gene>
    <name evidence="1" type="ORF">GCM10007304_48140</name>
</gene>
<organism evidence="1 2">
    <name type="scientific">Rhodococcoides trifolii</name>
    <dbReference type="NCBI Taxonomy" id="908250"/>
    <lineage>
        <taxon>Bacteria</taxon>
        <taxon>Bacillati</taxon>
        <taxon>Actinomycetota</taxon>
        <taxon>Actinomycetes</taxon>
        <taxon>Mycobacteriales</taxon>
        <taxon>Nocardiaceae</taxon>
        <taxon>Rhodococcoides</taxon>
    </lineage>
</organism>
<dbReference type="EMBL" id="BMCU01000008">
    <property type="protein sequence ID" value="GGG28646.1"/>
    <property type="molecule type" value="Genomic_DNA"/>
</dbReference>
<accession>A0A917G8N3</accession>